<comment type="function">
    <text evidence="5">Acetylates the N-terminal alanine of ribosomal protein bS18.</text>
</comment>
<feature type="active site" description="Proton donor" evidence="5">
    <location>
        <position position="134"/>
    </location>
</feature>
<dbReference type="PROSITE" id="PS51186">
    <property type="entry name" value="GNAT"/>
    <property type="match status" value="1"/>
</dbReference>
<dbReference type="SUPFAM" id="SSF55729">
    <property type="entry name" value="Acyl-CoA N-acyltransferases (Nat)"/>
    <property type="match status" value="1"/>
</dbReference>
<dbReference type="EC" id="2.3.1.266" evidence="5"/>
<dbReference type="GO" id="GO:0008999">
    <property type="term" value="F:protein-N-terminal-alanine acetyltransferase activity"/>
    <property type="evidence" value="ECO:0007669"/>
    <property type="project" value="UniProtKB-UniRule"/>
</dbReference>
<dbReference type="InterPro" id="IPR000182">
    <property type="entry name" value="GNAT_dom"/>
</dbReference>
<feature type="active site" description="Proton acceptor" evidence="5">
    <location>
        <position position="122"/>
    </location>
</feature>
<dbReference type="CDD" id="cd04301">
    <property type="entry name" value="NAT_SF"/>
    <property type="match status" value="1"/>
</dbReference>
<evidence type="ECO:0000256" key="2">
    <source>
        <dbReference type="ARBA" id="ARBA00022490"/>
    </source>
</evidence>
<keyword evidence="2 5" id="KW-0963">Cytoplasm</keyword>
<comment type="subcellular location">
    <subcellularLocation>
        <location evidence="5">Cytoplasm</location>
    </subcellularLocation>
</comment>
<evidence type="ECO:0000313" key="7">
    <source>
        <dbReference type="EMBL" id="VCU72286.1"/>
    </source>
</evidence>
<dbReference type="InterPro" id="IPR016181">
    <property type="entry name" value="Acyl_CoA_acyltransferase"/>
</dbReference>
<dbReference type="RefSeq" id="WP_124081868.1">
    <property type="nucleotide sequence ID" value="NZ_UWPJ01000039.1"/>
</dbReference>
<dbReference type="PANTHER" id="PTHR43420:SF51">
    <property type="entry name" value="PEPTIDYL-LYSINE N-ACETYLTRANSFERASE YIAC"/>
    <property type="match status" value="1"/>
</dbReference>
<dbReference type="InterPro" id="IPR050680">
    <property type="entry name" value="YpeA/RimI_acetyltransf"/>
</dbReference>
<dbReference type="PANTHER" id="PTHR43420">
    <property type="entry name" value="ACETYLTRANSFERASE"/>
    <property type="match status" value="1"/>
</dbReference>
<dbReference type="AlphaFoldDB" id="A0A3P4B9T1"/>
<evidence type="ECO:0000256" key="5">
    <source>
        <dbReference type="HAMAP-Rule" id="MF_02210"/>
    </source>
</evidence>
<keyword evidence="4 5" id="KW-0012">Acyltransferase</keyword>
<evidence type="ECO:0000259" key="6">
    <source>
        <dbReference type="PROSITE" id="PS51186"/>
    </source>
</evidence>
<keyword evidence="8" id="KW-1185">Reference proteome</keyword>
<dbReference type="InterPro" id="IPR043690">
    <property type="entry name" value="RimI"/>
</dbReference>
<dbReference type="HAMAP" id="MF_02210">
    <property type="entry name" value="RimI"/>
    <property type="match status" value="1"/>
</dbReference>
<dbReference type="Pfam" id="PF00583">
    <property type="entry name" value="Acetyltransf_1"/>
    <property type="match status" value="1"/>
</dbReference>
<sequence>MSASQELAGSDVARILEDWGQACRPMQEIDLDEVDAVERLIYPFPWTRGNFADSLRSGYEAWVVRDGARLRGYFVSMMVLDEAHLLNISIAPDVHGRGLGRKLLAWFELRAAIAGARSLLLEVRPSNGRAKTMYERAGYANIGVRRGYYPAARGREDAIVMRKQLDDATGGGHHGN</sequence>
<gene>
    <name evidence="5" type="primary">rimI</name>
    <name evidence="7" type="ORF">PIGHUM_04385</name>
</gene>
<evidence type="ECO:0000256" key="3">
    <source>
        <dbReference type="ARBA" id="ARBA00022679"/>
    </source>
</evidence>
<keyword evidence="3 5" id="KW-0808">Transferase</keyword>
<feature type="binding site" evidence="5">
    <location>
        <position position="127"/>
    </location>
    <ligand>
        <name>acetyl-CoA</name>
        <dbReference type="ChEBI" id="CHEBI:57288"/>
    </ligand>
</feature>
<protein>
    <recommendedName>
        <fullName evidence="5">[Ribosomal protein bS18]-alanine N-acetyltransferase</fullName>
        <ecNumber evidence="5">2.3.1.266</ecNumber>
    </recommendedName>
</protein>
<dbReference type="OrthoDB" id="9796919at2"/>
<dbReference type="Proteomes" id="UP000277294">
    <property type="component" value="Unassembled WGS sequence"/>
</dbReference>
<dbReference type="InterPro" id="IPR006464">
    <property type="entry name" value="AcTrfase_RimI/Ard1"/>
</dbReference>
<proteinExistence type="inferred from homology"/>
<evidence type="ECO:0000256" key="1">
    <source>
        <dbReference type="ARBA" id="ARBA00005395"/>
    </source>
</evidence>
<organism evidence="7 8">
    <name type="scientific">Pigmentiphaga humi</name>
    <dbReference type="NCBI Taxonomy" id="2478468"/>
    <lineage>
        <taxon>Bacteria</taxon>
        <taxon>Pseudomonadati</taxon>
        <taxon>Pseudomonadota</taxon>
        <taxon>Betaproteobacteria</taxon>
        <taxon>Burkholderiales</taxon>
        <taxon>Alcaligenaceae</taxon>
        <taxon>Pigmentiphaga</taxon>
    </lineage>
</organism>
<evidence type="ECO:0000256" key="4">
    <source>
        <dbReference type="ARBA" id="ARBA00023315"/>
    </source>
</evidence>
<dbReference type="EMBL" id="UWPJ01000039">
    <property type="protein sequence ID" value="VCU72286.1"/>
    <property type="molecule type" value="Genomic_DNA"/>
</dbReference>
<name>A0A3P4B9T1_9BURK</name>
<dbReference type="NCBIfam" id="TIGR01575">
    <property type="entry name" value="rimI"/>
    <property type="match status" value="1"/>
</dbReference>
<accession>A0A3P4B9T1</accession>
<dbReference type="Gene3D" id="3.40.630.30">
    <property type="match status" value="1"/>
</dbReference>
<feature type="domain" description="N-acetyltransferase" evidence="6">
    <location>
        <begin position="21"/>
        <end position="166"/>
    </location>
</feature>
<comment type="caution">
    <text evidence="5">Lacks conserved residue(s) required for the propagation of feature annotation.</text>
</comment>
<comment type="catalytic activity">
    <reaction evidence="5">
        <text>N-terminal L-alanyl-[ribosomal protein bS18] + acetyl-CoA = N-terminal N(alpha)-acetyl-L-alanyl-[ribosomal protein bS18] + CoA + H(+)</text>
        <dbReference type="Rhea" id="RHEA:43756"/>
        <dbReference type="Rhea" id="RHEA-COMP:10676"/>
        <dbReference type="Rhea" id="RHEA-COMP:10677"/>
        <dbReference type="ChEBI" id="CHEBI:15378"/>
        <dbReference type="ChEBI" id="CHEBI:57287"/>
        <dbReference type="ChEBI" id="CHEBI:57288"/>
        <dbReference type="ChEBI" id="CHEBI:64718"/>
        <dbReference type="ChEBI" id="CHEBI:83683"/>
        <dbReference type="EC" id="2.3.1.266"/>
    </reaction>
</comment>
<comment type="similarity">
    <text evidence="1 5">Belongs to the acetyltransferase family. RimI subfamily.</text>
</comment>
<reference evidence="7 8" key="1">
    <citation type="submission" date="2018-10" db="EMBL/GenBank/DDBJ databases">
        <authorList>
            <person name="Criscuolo A."/>
        </authorList>
    </citation>
    <scope>NUCLEOTIDE SEQUENCE [LARGE SCALE GENOMIC DNA]</scope>
    <source>
        <strain evidence="7">DnA1</strain>
    </source>
</reference>
<evidence type="ECO:0000313" key="8">
    <source>
        <dbReference type="Proteomes" id="UP000277294"/>
    </source>
</evidence>
<dbReference type="GO" id="GO:0005737">
    <property type="term" value="C:cytoplasm"/>
    <property type="evidence" value="ECO:0007669"/>
    <property type="project" value="UniProtKB-SubCell"/>
</dbReference>